<keyword evidence="2" id="KW-0539">Nucleus</keyword>
<gene>
    <name evidence="5" type="ORF">GPUH_LOCUS11489</name>
</gene>
<reference evidence="7" key="1">
    <citation type="submission" date="2016-06" db="UniProtKB">
        <authorList>
            <consortium name="WormBaseParasite"/>
        </authorList>
    </citation>
    <scope>IDENTIFICATION</scope>
</reference>
<evidence type="ECO:0000313" key="5">
    <source>
        <dbReference type="EMBL" id="VDN18845.1"/>
    </source>
</evidence>
<keyword evidence="6" id="KW-1185">Reference proteome</keyword>
<sequence>MTTGVTLQMCGTVLEELLSEGWPVAAKQLDQFFCGMPPAHYFVELRKRLLDGPLVVQMTKARNVSHPKHGEKAVSDGLVKVQLGDGYATIQAILTEPIPLLNGETAPGTKCRLVGRIPLENGMLVVNRSNFEVLGGFVLPMVEKWKLEKSWHQKAIRSPGEDDAPKWIQFSNQKPSESMVPENDTVSMSQTDDITTAIAKIAVDEQGSECDTAEKIQIEPVAEANSAGKFASGQKVIFTAELQQVEPKFRASELNMKTVDNGPPIPYRRAAGEKTKFTAESSRNRYFGREDRRNLLEVHRPSNPPTLFDFVQTKISLADETKEHAHTSVKAPKMGPGERAFEQRGPRRHRGGANKGMAYGPREQQGFFNGPRVFESANGNRNRRQYGFRGGQRREIPMNDFEIIPEQDMQRYAYEYPPIGATSQEPVEFIPHAEPYDPAEFYTAPPSFPLPPPPPPQPDIVYYPRDYVVEDNPGMMPPQPPYYAVAEVPVWKIGDKCFAPWRNRAVRFYPATIVSMGPVDMCTVEYEYYGNQGTVPVGSLLPYDRFYANYAYH</sequence>
<evidence type="ECO:0000256" key="1">
    <source>
        <dbReference type="ARBA" id="ARBA00004123"/>
    </source>
</evidence>
<evidence type="ECO:0000259" key="4">
    <source>
        <dbReference type="PROSITE" id="PS50304"/>
    </source>
</evidence>
<dbReference type="PANTHER" id="PTHR13681">
    <property type="entry name" value="SURVIVAL OF MOTOR NEURON-RELATED-SPLICING FACTOR 30-RELATED"/>
    <property type="match status" value="1"/>
</dbReference>
<evidence type="ECO:0000313" key="6">
    <source>
        <dbReference type="Proteomes" id="UP000271098"/>
    </source>
</evidence>
<dbReference type="Proteomes" id="UP000271098">
    <property type="component" value="Unassembled WGS sequence"/>
</dbReference>
<dbReference type="PROSITE" id="PS50304">
    <property type="entry name" value="TUDOR"/>
    <property type="match status" value="1"/>
</dbReference>
<dbReference type="Gene3D" id="2.40.50.770">
    <property type="entry name" value="RecQ-mediated genome instability protein Rmi1, C-terminal domain"/>
    <property type="match status" value="1"/>
</dbReference>
<protein>
    <submittedName>
        <fullName evidence="7">Tudor domain-containing protein</fullName>
    </submittedName>
</protein>
<comment type="subcellular location">
    <subcellularLocation>
        <location evidence="1">Nucleus</location>
    </subcellularLocation>
</comment>
<dbReference type="AlphaFoldDB" id="A0A183DRZ8"/>
<dbReference type="InterPro" id="IPR042470">
    <property type="entry name" value="RMI1_N_C_sf"/>
</dbReference>
<organism evidence="7">
    <name type="scientific">Gongylonema pulchrum</name>
    <dbReference type="NCBI Taxonomy" id="637853"/>
    <lineage>
        <taxon>Eukaryota</taxon>
        <taxon>Metazoa</taxon>
        <taxon>Ecdysozoa</taxon>
        <taxon>Nematoda</taxon>
        <taxon>Chromadorea</taxon>
        <taxon>Rhabditida</taxon>
        <taxon>Spirurina</taxon>
        <taxon>Spiruromorpha</taxon>
        <taxon>Spiruroidea</taxon>
        <taxon>Gongylonematidae</taxon>
        <taxon>Gongylonema</taxon>
    </lineage>
</organism>
<dbReference type="CDD" id="cd21182">
    <property type="entry name" value="Tudor_SMN_SPF30-like"/>
    <property type="match status" value="1"/>
</dbReference>
<evidence type="ECO:0000256" key="3">
    <source>
        <dbReference type="SAM" id="MobiDB-lite"/>
    </source>
</evidence>
<dbReference type="WBParaSite" id="GPUH_0001150301-mRNA-1">
    <property type="protein sequence ID" value="GPUH_0001150301-mRNA-1"/>
    <property type="gene ID" value="GPUH_0001150301"/>
</dbReference>
<dbReference type="OrthoDB" id="434939at2759"/>
<dbReference type="PANTHER" id="PTHR13681:SF24">
    <property type="entry name" value="TUDOR DOMAIN-CONTAINING PROTEIN 3"/>
    <property type="match status" value="1"/>
</dbReference>
<feature type="domain" description="Tudor" evidence="4">
    <location>
        <begin position="490"/>
        <end position="550"/>
    </location>
</feature>
<evidence type="ECO:0000313" key="7">
    <source>
        <dbReference type="WBParaSite" id="GPUH_0001150301-mRNA-1"/>
    </source>
</evidence>
<dbReference type="Gene3D" id="2.30.30.140">
    <property type="match status" value="1"/>
</dbReference>
<dbReference type="EMBL" id="UYRT01078592">
    <property type="protein sequence ID" value="VDN18845.1"/>
    <property type="molecule type" value="Genomic_DNA"/>
</dbReference>
<dbReference type="InterPro" id="IPR013894">
    <property type="entry name" value="RMI1_OB"/>
</dbReference>
<dbReference type="SUPFAM" id="SSF63748">
    <property type="entry name" value="Tudor/PWWP/MBT"/>
    <property type="match status" value="1"/>
</dbReference>
<feature type="region of interest" description="Disordered" evidence="3">
    <location>
        <begin position="325"/>
        <end position="365"/>
    </location>
</feature>
<reference evidence="5 6" key="2">
    <citation type="submission" date="2018-11" db="EMBL/GenBank/DDBJ databases">
        <authorList>
            <consortium name="Pathogen Informatics"/>
        </authorList>
    </citation>
    <scope>NUCLEOTIDE SEQUENCE [LARGE SCALE GENOMIC DNA]</scope>
</reference>
<accession>A0A183DRZ8</accession>
<dbReference type="Pfam" id="PF08585">
    <property type="entry name" value="RMI1_N_C"/>
    <property type="match status" value="1"/>
</dbReference>
<proteinExistence type="predicted"/>
<dbReference type="GO" id="GO:0005634">
    <property type="term" value="C:nucleus"/>
    <property type="evidence" value="ECO:0007669"/>
    <property type="project" value="UniProtKB-SubCell"/>
</dbReference>
<dbReference type="InterPro" id="IPR002999">
    <property type="entry name" value="Tudor"/>
</dbReference>
<name>A0A183DRZ8_9BILA</name>
<evidence type="ECO:0000256" key="2">
    <source>
        <dbReference type="ARBA" id="ARBA00023242"/>
    </source>
</evidence>
<dbReference type="SMART" id="SM00333">
    <property type="entry name" value="TUDOR"/>
    <property type="match status" value="1"/>
</dbReference>